<keyword evidence="3" id="KW-1185">Reference proteome</keyword>
<organism evidence="2 3">
    <name type="scientific">Paenibacillus uliginis N3/975</name>
    <dbReference type="NCBI Taxonomy" id="1313296"/>
    <lineage>
        <taxon>Bacteria</taxon>
        <taxon>Bacillati</taxon>
        <taxon>Bacillota</taxon>
        <taxon>Bacilli</taxon>
        <taxon>Bacillales</taxon>
        <taxon>Paenibacillaceae</taxon>
        <taxon>Paenibacillus</taxon>
    </lineage>
</organism>
<reference evidence="2 3" key="1">
    <citation type="submission" date="2017-04" db="EMBL/GenBank/DDBJ databases">
        <authorList>
            <person name="Afonso C.L."/>
            <person name="Miller P.J."/>
            <person name="Scott M.A."/>
            <person name="Spackman E."/>
            <person name="Goraichik I."/>
            <person name="Dimitrov K.M."/>
            <person name="Suarez D.L."/>
            <person name="Swayne D.E."/>
        </authorList>
    </citation>
    <scope>NUCLEOTIDE SEQUENCE [LARGE SCALE GENOMIC DNA]</scope>
    <source>
        <strain evidence="2 3">N3/975</strain>
    </source>
</reference>
<dbReference type="STRING" id="1313296.SAMN05661091_0675"/>
<evidence type="ECO:0000313" key="2">
    <source>
        <dbReference type="EMBL" id="SMF70942.1"/>
    </source>
</evidence>
<gene>
    <name evidence="2" type="ORF">SAMN05661091_0675</name>
</gene>
<dbReference type="RefSeq" id="WP_208917758.1">
    <property type="nucleotide sequence ID" value="NZ_LT840184.1"/>
</dbReference>
<proteinExistence type="predicted"/>
<dbReference type="InterPro" id="IPR025889">
    <property type="entry name" value="GSP17M-like_dom"/>
</dbReference>
<sequence>MESTNAKAYAKIVENGTLAVQEIQNLQTTGYITDHIYVLAHDSDKTERIAHASEAKEVGIKEEGVFDSIANLFRSRGDELRAKMVSLGFTEAEADFYEKQLDLGKVLVIAKKDQP</sequence>
<accession>A0A1X7GL62</accession>
<name>A0A1X7GL62_9BACL</name>
<evidence type="ECO:0000259" key="1">
    <source>
        <dbReference type="Pfam" id="PF11181"/>
    </source>
</evidence>
<protein>
    <submittedName>
        <fullName evidence="2">Heat induced stress protein YflT</fullName>
    </submittedName>
</protein>
<evidence type="ECO:0000313" key="3">
    <source>
        <dbReference type="Proteomes" id="UP000192940"/>
    </source>
</evidence>
<dbReference type="AlphaFoldDB" id="A0A1X7GL62"/>
<dbReference type="EMBL" id="LT840184">
    <property type="protein sequence ID" value="SMF70942.1"/>
    <property type="molecule type" value="Genomic_DNA"/>
</dbReference>
<dbReference type="Proteomes" id="UP000192940">
    <property type="component" value="Chromosome I"/>
</dbReference>
<feature type="domain" description="General stress protein 17M-like" evidence="1">
    <location>
        <begin position="11"/>
        <end position="104"/>
    </location>
</feature>
<dbReference type="Pfam" id="PF11181">
    <property type="entry name" value="YflT"/>
    <property type="match status" value="1"/>
</dbReference>